<dbReference type="InterPro" id="IPR012337">
    <property type="entry name" value="RNaseH-like_sf"/>
</dbReference>
<protein>
    <submittedName>
        <fullName evidence="1">Uncharacterized protein</fullName>
    </submittedName>
</protein>
<organism evidence="1">
    <name type="scientific">Phytophthora nicotianae</name>
    <name type="common">Potato buckeye rot agent</name>
    <name type="synonym">Phytophthora parasitica</name>
    <dbReference type="NCBI Taxonomy" id="4792"/>
    <lineage>
        <taxon>Eukaryota</taxon>
        <taxon>Sar</taxon>
        <taxon>Stramenopiles</taxon>
        <taxon>Oomycota</taxon>
        <taxon>Peronosporomycetes</taxon>
        <taxon>Peronosporales</taxon>
        <taxon>Peronosporaceae</taxon>
        <taxon>Phytophthora</taxon>
    </lineage>
</organism>
<dbReference type="PANTHER" id="PTHR40866">
    <property type="entry name" value="BED-TYPE DOMAIN-CONTAINING PROTEIN"/>
    <property type="match status" value="1"/>
</dbReference>
<sequence>MKYKQHRHHFDGWSTSSTYYVGIYAIYVIADTPLLAPLFEENAFGADLRIAFIMETLAVSGKQPGCVRFIIGDNCITIQAIATRMGLPLVGCASHRINLAIQQHVAEHEALLSQVNELACQLRTKKNATTLLKHTELRPAKRNVTRWSSTFKMARRFLQIKDAAKPVETVEELVPRSRDCRKLEKLHHDLQALDSICVTLPSNNTTLADVCTLFDGVVKRYPEMANYLAKDANTVKRGEGTLSRAQAASIASFQVGDRDSVSTEHASASSVCFATSLLHAGSKRSHGTADAASFEPLLLDVPPTSAGVHFARTHNTLHQSANAALFSLSHMRKFVFIASITGKYTHHDLLQGQKNIVQRGIV</sequence>
<dbReference type="EMBL" id="KI676767">
    <property type="protein sequence ID" value="ETL24433.1"/>
    <property type="molecule type" value="Genomic_DNA"/>
</dbReference>
<dbReference type="Proteomes" id="UP000053864">
    <property type="component" value="Unassembled WGS sequence"/>
</dbReference>
<reference evidence="1" key="1">
    <citation type="submission" date="2013-11" db="EMBL/GenBank/DDBJ databases">
        <title>The Genome Sequence of Phytophthora parasitica CJ05E6.</title>
        <authorList>
            <consortium name="The Broad Institute Genomics Platform"/>
            <person name="Russ C."/>
            <person name="Tyler B."/>
            <person name="Panabieres F."/>
            <person name="Shan W."/>
            <person name="Tripathy S."/>
            <person name="Grunwald N."/>
            <person name="Machado M."/>
            <person name="Johnson C.S."/>
            <person name="Arredondo F."/>
            <person name="Hong C."/>
            <person name="Coffey M."/>
            <person name="Young S.K."/>
            <person name="Zeng Q."/>
            <person name="Gargeya S."/>
            <person name="Fitzgerald M."/>
            <person name="Abouelleil A."/>
            <person name="Alvarado L."/>
            <person name="Chapman S.B."/>
            <person name="Gainer-Dewar J."/>
            <person name="Goldberg J."/>
            <person name="Griggs A."/>
            <person name="Gujja S."/>
            <person name="Hansen M."/>
            <person name="Howarth C."/>
            <person name="Imamovic A."/>
            <person name="Ireland A."/>
            <person name="Larimer J."/>
            <person name="McCowan C."/>
            <person name="Murphy C."/>
            <person name="Pearson M."/>
            <person name="Poon T.W."/>
            <person name="Priest M."/>
            <person name="Roberts A."/>
            <person name="Saif S."/>
            <person name="Shea T."/>
            <person name="Sykes S."/>
            <person name="Wortman J."/>
            <person name="Nusbaum C."/>
            <person name="Birren B."/>
        </authorList>
    </citation>
    <scope>NUCLEOTIDE SEQUENCE [LARGE SCALE GENOMIC DNA]</scope>
    <source>
        <strain evidence="1">CJ05E6</strain>
    </source>
</reference>
<evidence type="ECO:0000313" key="1">
    <source>
        <dbReference type="EMBL" id="ETL24433.1"/>
    </source>
</evidence>
<name>W2HTF9_PHYNI</name>
<dbReference type="AlphaFoldDB" id="W2HTF9"/>
<gene>
    <name evidence="1" type="ORF">L916_21561</name>
</gene>
<proteinExistence type="predicted"/>
<dbReference type="PANTHER" id="PTHR40866:SF1">
    <property type="entry name" value="BED-TYPE DOMAIN-CONTAINING PROTEIN"/>
    <property type="match status" value="1"/>
</dbReference>
<accession>W2HTF9</accession>
<dbReference type="SUPFAM" id="SSF53098">
    <property type="entry name" value="Ribonuclease H-like"/>
    <property type="match status" value="1"/>
</dbReference>
<dbReference type="VEuPathDB" id="FungiDB:PPTG_19874"/>